<dbReference type="PANTHER" id="PTHR47331:SF1">
    <property type="entry name" value="GAG-LIKE PROTEIN"/>
    <property type="match status" value="1"/>
</dbReference>
<name>A0A016VDE7_9BILA</name>
<dbReference type="AlphaFoldDB" id="A0A016VDE7"/>
<feature type="compositionally biased region" description="Polar residues" evidence="2">
    <location>
        <begin position="471"/>
        <end position="487"/>
    </location>
</feature>
<comment type="caution">
    <text evidence="3">The sequence shown here is derived from an EMBL/GenBank/DDBJ whole genome shotgun (WGS) entry which is preliminary data.</text>
</comment>
<feature type="region of interest" description="Disordered" evidence="2">
    <location>
        <begin position="161"/>
        <end position="183"/>
    </location>
</feature>
<feature type="compositionally biased region" description="Basic and acidic residues" evidence="2">
    <location>
        <begin position="492"/>
        <end position="506"/>
    </location>
</feature>
<keyword evidence="1" id="KW-0175">Coiled coil</keyword>
<evidence type="ECO:0000313" key="4">
    <source>
        <dbReference type="Proteomes" id="UP000024635"/>
    </source>
</evidence>
<dbReference type="InterPro" id="IPR005312">
    <property type="entry name" value="DUF1759"/>
</dbReference>
<keyword evidence="4" id="KW-1185">Reference proteome</keyword>
<evidence type="ECO:0000256" key="1">
    <source>
        <dbReference type="SAM" id="Coils"/>
    </source>
</evidence>
<protein>
    <recommendedName>
        <fullName evidence="5">CCHC-type domain-containing protein</fullName>
    </recommendedName>
</protein>
<dbReference type="Pfam" id="PF03564">
    <property type="entry name" value="DUF1759"/>
    <property type="match status" value="1"/>
</dbReference>
<gene>
    <name evidence="3" type="primary">Acey_s0012.g1809</name>
    <name evidence="3" type="ORF">Y032_0012g1809</name>
</gene>
<reference evidence="4" key="1">
    <citation type="journal article" date="2015" name="Nat. Genet.">
        <title>The genome and transcriptome of the zoonotic hookworm Ancylostoma ceylanicum identify infection-specific gene families.</title>
        <authorList>
            <person name="Schwarz E.M."/>
            <person name="Hu Y."/>
            <person name="Antoshechkin I."/>
            <person name="Miller M.M."/>
            <person name="Sternberg P.W."/>
            <person name="Aroian R.V."/>
        </authorList>
    </citation>
    <scope>NUCLEOTIDE SEQUENCE</scope>
    <source>
        <strain evidence="4">HY135</strain>
    </source>
</reference>
<organism evidence="3 4">
    <name type="scientific">Ancylostoma ceylanicum</name>
    <dbReference type="NCBI Taxonomy" id="53326"/>
    <lineage>
        <taxon>Eukaryota</taxon>
        <taxon>Metazoa</taxon>
        <taxon>Ecdysozoa</taxon>
        <taxon>Nematoda</taxon>
        <taxon>Chromadorea</taxon>
        <taxon>Rhabditida</taxon>
        <taxon>Rhabditina</taxon>
        <taxon>Rhabditomorpha</taxon>
        <taxon>Strongyloidea</taxon>
        <taxon>Ancylostomatidae</taxon>
        <taxon>Ancylostomatinae</taxon>
        <taxon>Ancylostoma</taxon>
    </lineage>
</organism>
<feature type="region of interest" description="Disordered" evidence="2">
    <location>
        <begin position="471"/>
        <end position="507"/>
    </location>
</feature>
<feature type="coiled-coil region" evidence="1">
    <location>
        <begin position="45"/>
        <end position="75"/>
    </location>
</feature>
<evidence type="ECO:0000256" key="2">
    <source>
        <dbReference type="SAM" id="MobiDB-lite"/>
    </source>
</evidence>
<evidence type="ECO:0000313" key="3">
    <source>
        <dbReference type="EMBL" id="EYC25296.1"/>
    </source>
</evidence>
<proteinExistence type="predicted"/>
<evidence type="ECO:0008006" key="5">
    <source>
        <dbReference type="Google" id="ProtNLM"/>
    </source>
</evidence>
<dbReference type="Proteomes" id="UP000024635">
    <property type="component" value="Unassembled WGS sequence"/>
</dbReference>
<dbReference type="EMBL" id="JARK01001348">
    <property type="protein sequence ID" value="EYC25296.1"/>
    <property type="molecule type" value="Genomic_DNA"/>
</dbReference>
<accession>A0A016VDE7</accession>
<dbReference type="PANTHER" id="PTHR47331">
    <property type="entry name" value="PHD-TYPE DOMAIN-CONTAINING PROTEIN"/>
    <property type="match status" value="1"/>
</dbReference>
<dbReference type="OrthoDB" id="5866826at2759"/>
<sequence>MMSATTLKNLNQRYKEYTVQVEFPIIDEESYEKCRSVIALLQSGIRQIKEGRDHLEKLYNEIRDEYRNCKNKSERKDLMLEVEQIEDESQVLAAIGEAHDLVFMLAARLVEAKCLRDRMDIKLGYATQKSQRNETITLDDEQAQNNQDEDCDQVNTNIEAENAASSISEPNPRYSDTNRSTQATYRSIKPPQATLPKFNGNAEDLPEYWAIYETLVHRSNELDIMEKILLLKESLRGRAQAAIKGIKLIPENYDWIIRTLQQNYCNQPTNRSQIVQRLVNLKQASNFADSCSAVFDQIQILVNQMISAGYDVRKSYDPIWCETILAKFPQDVIKPVLVSGQTIANQTIEDLMAQLRKEIAAKGYVENRLGHSVNNKVITSKEKHINQRPYNSEGCFFCRKGNHASMTCRTATDQDTRRKTLRDENRCWKCCSTRHSSFDCQKPDCPNCGQKHHSSLCFKRDTNQQRFQAPSWNANQRNVAGQSNTRPPYQPNRDRRISTNQNDRRRPITPAVMTPAFMATPTPAVSTGVAIEAPDTRL</sequence>